<dbReference type="KEGG" id="bkw:BkAM31D_06910"/>
<sequence length="338" mass="40000">MINELKKKIEHLHEEEAKELLFHLLLKMNMLESTSSFQEVQLTELKTFYQDLLEKQGSSIVESQYQKAHIVFGDSASGCLKSVLEQLGKEKEEVITFSDQFSIGPLWNLEEEVGKVNRYEWLKDHINYHEKYIDSYLKRFDKTIEKVKRIPNNNPILIWYGDNAHEQTGLRFVLYLLKGRQNEVVVLNTSKLYPVDSNIAYRPLYTGEISPEKVQMIYEHSNRLRFLEKMERQQFEEEWEELATAHDVLRIWKGNEVLSVSEDFYDDYIVQKARNLHYEQVNKSFIKAARVIGEVIGHVNQYIGDEYIEYRLRSLIMNGVFEIKGVPKALRYYSVKIR</sequence>
<dbReference type="STRING" id="199441.BkAM31D_06910"/>
<evidence type="ECO:0008006" key="5">
    <source>
        <dbReference type="Google" id="ProtNLM"/>
    </source>
</evidence>
<evidence type="ECO:0000313" key="4">
    <source>
        <dbReference type="Proteomes" id="UP000193006"/>
    </source>
</evidence>
<proteinExistence type="predicted"/>
<dbReference type="EMBL" id="CP020814">
    <property type="protein sequence ID" value="ARK29611.1"/>
    <property type="molecule type" value="Genomic_DNA"/>
</dbReference>
<protein>
    <recommendedName>
        <fullName evidence="5">DUF1835 domain-containing protein</fullName>
    </recommendedName>
</protein>
<dbReference type="InterPro" id="IPR014973">
    <property type="entry name" value="DUF1835"/>
</dbReference>
<dbReference type="Pfam" id="PF08874">
    <property type="entry name" value="DUF1835"/>
    <property type="match status" value="1"/>
</dbReference>
<organism evidence="3 4">
    <name type="scientific">Halalkalibacter krulwichiae</name>
    <dbReference type="NCBI Taxonomy" id="199441"/>
    <lineage>
        <taxon>Bacteria</taxon>
        <taxon>Bacillati</taxon>
        <taxon>Bacillota</taxon>
        <taxon>Bacilli</taxon>
        <taxon>Bacillales</taxon>
        <taxon>Bacillaceae</taxon>
        <taxon>Halalkalibacter</taxon>
    </lineage>
</organism>
<dbReference type="RefSeq" id="WP_066154351.1">
    <property type="nucleotide sequence ID" value="NZ_CP020814.1"/>
</dbReference>
<dbReference type="Pfam" id="PF12395">
    <property type="entry name" value="DUF3658"/>
    <property type="match status" value="1"/>
</dbReference>
<reference evidence="3 4" key="1">
    <citation type="submission" date="2017-04" db="EMBL/GenBank/DDBJ databases">
        <title>Bacillus krulwichiae AM31D Genome sequencing and assembly.</title>
        <authorList>
            <person name="Krulwich T.A."/>
            <person name="Anastor L."/>
            <person name="Ehrlich R."/>
            <person name="Ehrlich G.D."/>
            <person name="Janto B."/>
        </authorList>
    </citation>
    <scope>NUCLEOTIDE SEQUENCE [LARGE SCALE GENOMIC DNA]</scope>
    <source>
        <strain evidence="3 4">AM31D</strain>
    </source>
</reference>
<dbReference type="Proteomes" id="UP000193006">
    <property type="component" value="Chromosome"/>
</dbReference>
<accession>A0A1X9MDI1</accession>
<feature type="domain" description="DUF1835" evidence="1">
    <location>
        <begin position="69"/>
        <end position="189"/>
    </location>
</feature>
<evidence type="ECO:0000313" key="3">
    <source>
        <dbReference type="EMBL" id="ARK29611.1"/>
    </source>
</evidence>
<dbReference type="AlphaFoldDB" id="A0A1X9MDI1"/>
<evidence type="ECO:0000259" key="1">
    <source>
        <dbReference type="Pfam" id="PF08874"/>
    </source>
</evidence>
<gene>
    <name evidence="3" type="ORF">BkAM31D_06910</name>
</gene>
<dbReference type="InterPro" id="IPR022123">
    <property type="entry name" value="DUF3658"/>
</dbReference>
<name>A0A1X9MDI1_9BACI</name>
<keyword evidence="4" id="KW-1185">Reference proteome</keyword>
<feature type="domain" description="DUF3658" evidence="2">
    <location>
        <begin position="225"/>
        <end position="333"/>
    </location>
</feature>
<evidence type="ECO:0000259" key="2">
    <source>
        <dbReference type="Pfam" id="PF12395"/>
    </source>
</evidence>